<feature type="region of interest" description="Disordered" evidence="1">
    <location>
        <begin position="815"/>
        <end position="893"/>
    </location>
</feature>
<feature type="compositionally biased region" description="Low complexity" evidence="1">
    <location>
        <begin position="821"/>
        <end position="832"/>
    </location>
</feature>
<feature type="compositionally biased region" description="Polar residues" evidence="1">
    <location>
        <begin position="448"/>
        <end position="466"/>
    </location>
</feature>
<feature type="compositionally biased region" description="Polar residues" evidence="1">
    <location>
        <begin position="1120"/>
        <end position="1143"/>
    </location>
</feature>
<feature type="region of interest" description="Disordered" evidence="1">
    <location>
        <begin position="200"/>
        <end position="234"/>
    </location>
</feature>
<proteinExistence type="predicted"/>
<feature type="compositionally biased region" description="Polar residues" evidence="1">
    <location>
        <begin position="847"/>
        <end position="862"/>
    </location>
</feature>
<gene>
    <name evidence="2" type="ORF">CEUSTIGMA_g4918.t1</name>
</gene>
<feature type="compositionally biased region" description="Polar residues" evidence="1">
    <location>
        <begin position="1274"/>
        <end position="1284"/>
    </location>
</feature>
<feature type="compositionally biased region" description="Basic and acidic residues" evidence="1">
    <location>
        <begin position="200"/>
        <end position="210"/>
    </location>
</feature>
<feature type="region of interest" description="Disordered" evidence="1">
    <location>
        <begin position="265"/>
        <end position="301"/>
    </location>
</feature>
<feature type="region of interest" description="Disordered" evidence="1">
    <location>
        <begin position="445"/>
        <end position="468"/>
    </location>
</feature>
<evidence type="ECO:0000256" key="1">
    <source>
        <dbReference type="SAM" id="MobiDB-lite"/>
    </source>
</evidence>
<feature type="region of interest" description="Disordered" evidence="1">
    <location>
        <begin position="554"/>
        <end position="583"/>
    </location>
</feature>
<evidence type="ECO:0000313" key="3">
    <source>
        <dbReference type="Proteomes" id="UP000232323"/>
    </source>
</evidence>
<feature type="region of interest" description="Disordered" evidence="1">
    <location>
        <begin position="741"/>
        <end position="791"/>
    </location>
</feature>
<feature type="region of interest" description="Disordered" evidence="1">
    <location>
        <begin position="1314"/>
        <end position="1333"/>
    </location>
</feature>
<feature type="compositionally biased region" description="Polar residues" evidence="1">
    <location>
        <begin position="747"/>
        <end position="761"/>
    </location>
</feature>
<protein>
    <submittedName>
        <fullName evidence="2">Uncharacterized protein</fullName>
    </submittedName>
</protein>
<feature type="compositionally biased region" description="Low complexity" evidence="1">
    <location>
        <begin position="1097"/>
        <end position="1119"/>
    </location>
</feature>
<reference evidence="2 3" key="1">
    <citation type="submission" date="2017-08" db="EMBL/GenBank/DDBJ databases">
        <title>Acidophilic green algal genome provides insights into adaptation to an acidic environment.</title>
        <authorList>
            <person name="Hirooka S."/>
            <person name="Hirose Y."/>
            <person name="Kanesaki Y."/>
            <person name="Higuchi S."/>
            <person name="Fujiwara T."/>
            <person name="Onuma R."/>
            <person name="Era A."/>
            <person name="Ohbayashi R."/>
            <person name="Uzuka A."/>
            <person name="Nozaki H."/>
            <person name="Yoshikawa H."/>
            <person name="Miyagishima S.Y."/>
        </authorList>
    </citation>
    <scope>NUCLEOTIDE SEQUENCE [LARGE SCALE GENOMIC DNA]</scope>
    <source>
        <strain evidence="2 3">NIES-2499</strain>
    </source>
</reference>
<comment type="caution">
    <text evidence="2">The sequence shown here is derived from an EMBL/GenBank/DDBJ whole genome shotgun (WGS) entry which is preliminary data.</text>
</comment>
<feature type="region of interest" description="Disordered" evidence="1">
    <location>
        <begin position="81"/>
        <end position="105"/>
    </location>
</feature>
<dbReference type="EMBL" id="BEGY01000025">
    <property type="protein sequence ID" value="GAX77474.1"/>
    <property type="molecule type" value="Genomic_DNA"/>
</dbReference>
<feature type="compositionally biased region" description="Basic residues" evidence="1">
    <location>
        <begin position="211"/>
        <end position="228"/>
    </location>
</feature>
<name>A0A250X313_9CHLO</name>
<accession>A0A250X313</accession>
<feature type="compositionally biased region" description="Basic and acidic residues" evidence="1">
    <location>
        <begin position="265"/>
        <end position="279"/>
    </location>
</feature>
<evidence type="ECO:0000313" key="2">
    <source>
        <dbReference type="EMBL" id="GAX77474.1"/>
    </source>
</evidence>
<feature type="compositionally biased region" description="Low complexity" evidence="1">
    <location>
        <begin position="1152"/>
        <end position="1162"/>
    </location>
</feature>
<feature type="region of interest" description="Disordered" evidence="1">
    <location>
        <begin position="1249"/>
        <end position="1284"/>
    </location>
</feature>
<organism evidence="2 3">
    <name type="scientific">Chlamydomonas eustigma</name>
    <dbReference type="NCBI Taxonomy" id="1157962"/>
    <lineage>
        <taxon>Eukaryota</taxon>
        <taxon>Viridiplantae</taxon>
        <taxon>Chlorophyta</taxon>
        <taxon>core chlorophytes</taxon>
        <taxon>Chlorophyceae</taxon>
        <taxon>CS clade</taxon>
        <taxon>Chlamydomonadales</taxon>
        <taxon>Chlamydomonadaceae</taxon>
        <taxon>Chlamydomonas</taxon>
    </lineage>
</organism>
<sequence length="1355" mass="147826">MSVSLDKKGGSLRPGRGVLIQVIDENMVDEEDVPPAELKGEDKEFVGRFVQSLHGGSAFIRQPWLADWVDGIQMRLPSLKLEDINPPPKQLSPDPPSPTEGKPLAQYKLPTDVHPLNCLAETTALVEAIDSSFVQNHVQNILQRREQVHEDKWLEAEAMRRARNDSKPWQWSVDNFEFHSNAATVIQRCFRAWRGKCKAEDRWPSDDNPAHHKHLRKLPSRPARRLSTRLRASVQESKANISDLKKYSDVKPRYMDGIRHVKALDSDNAVDKKSKDGRSKQQILESSSPDFPQPQPPQSSPWRMLESYLSVRLRQCRPLGRSETQHYHTGHRQISRRSFSAASRVSLSQRGTSGFSASLRERGSLVGGDASSIAESGAGLGLGDTAISPTVWTAESLADEEYVKVLMGAVTSCNMPPEPHPGVSSDLSALYRQILVGLEAAQERSEAATVSTSRPHTESPDSSLSSADERDAELLVLQQYQGKLAAAVHCGLSLPPVPVDCDLMEGLALFQQACQDMEQMCNVRLQAAMSCHDKTVSLPVPPEEVSQELKQQYEQARREQQMQHKQLKKSPSLRPRRLSDGGVIQQNPVDLTASMQQEKEEIEMILGVSSMPPAEVVDQVMDLVRQLRILVISDKNMGVSKTRDPEVRRAQWKQQVVRRCNSAVSLVGLGEALAAGSVDGCQNSKNHASSCTRRSCWSKHAGRVLSHALVRALASDRSLLKSRSVILPTERHRNHVARLKDSLPPSRCSSSAWSRGTMGSRSQEEECGSVRSASSLALRSSVEGDPGMRITSMKLRASTAAERVKEHHLWLRDKASHRHSYSLSPSSSGDSVHNCEGSRVSFEMCSRPQTPDSSQSSEQWMSATERKLVPSSQKSTKSKPVVLEQPPDNGEPGVKNGNTLLSAIMHQAKEPILQDAGPACYKRETEVENTDQGLLRTKGSTHNSELSENRALVRESVEEVNEDKSAHTLPREISNDAAAEDDTTTVAKRELNHVGTLFLSSRIPTGAAVAAIAAAPPPLSSLLTPTEVFAARKSTSARAMSNANIRSLYAPRHDNLHLSSGRSVPQHSKYVPNIEWRSQSGTAPHDGQSRLLEEPSEVSVSSLRSSRSSCPGSRLSASGMQSFSSAFPLPSMQNSQTHPNLRHSSCGLPLVSSRSSTSGTSSNECIMMPATWRGGGGGPAAASQRSSGVPDLAGLATMAKDSLSGIQRMSPRPPTQDAPRYCRLTLDTAVGAAADGQAIQRHAGDYLGAASKRLSPSPPPSTLGAHSAARPLTPRSTRMSLSGTSPYYLAMPPRLTRASFSGTSATSAVLMAQLANRSQKRREDRHRQLSGRQAWGLAAAAAYSAAEKAERKQQT</sequence>
<dbReference type="Proteomes" id="UP000232323">
    <property type="component" value="Unassembled WGS sequence"/>
</dbReference>
<feature type="region of interest" description="Disordered" evidence="1">
    <location>
        <begin position="1076"/>
        <end position="1163"/>
    </location>
</feature>
<keyword evidence="3" id="KW-1185">Reference proteome</keyword>
<feature type="compositionally biased region" description="Low complexity" evidence="1">
    <location>
        <begin position="769"/>
        <end position="781"/>
    </location>
</feature>
<feature type="compositionally biased region" description="Pro residues" evidence="1">
    <location>
        <begin position="85"/>
        <end position="98"/>
    </location>
</feature>